<evidence type="ECO:0000313" key="3">
    <source>
        <dbReference type="Proteomes" id="UP000000639"/>
    </source>
</evidence>
<proteinExistence type="predicted"/>
<protein>
    <submittedName>
        <fullName evidence="2">Transposase, IS4 family</fullName>
    </submittedName>
</protein>
<gene>
    <name evidence="2" type="ordered locus">Ping_1538</name>
</gene>
<reference evidence="2 3" key="1">
    <citation type="submission" date="2007-01" db="EMBL/GenBank/DDBJ databases">
        <title>Complete sequence of Psychromonas ingrahamii 37.</title>
        <authorList>
            <consortium name="US DOE Joint Genome Institute"/>
            <person name="Copeland A."/>
            <person name="Lucas S."/>
            <person name="Lapidus A."/>
            <person name="Barry K."/>
            <person name="Detter J.C."/>
            <person name="Glavina del Rio T."/>
            <person name="Hammon N."/>
            <person name="Israni S."/>
            <person name="Dalin E."/>
            <person name="Tice H."/>
            <person name="Pitluck S."/>
            <person name="Thompson L.S."/>
            <person name="Brettin T."/>
            <person name="Bruce D."/>
            <person name="Han C."/>
            <person name="Tapia R."/>
            <person name="Schmutz J."/>
            <person name="Larimer F."/>
            <person name="Land M."/>
            <person name="Hauser L."/>
            <person name="Kyrpides N."/>
            <person name="Ivanova N."/>
            <person name="Staley J."/>
            <person name="Richardson P."/>
        </authorList>
    </citation>
    <scope>NUCLEOTIDE SEQUENCE [LARGE SCALE GENOMIC DNA]</scope>
    <source>
        <strain evidence="2 3">37</strain>
    </source>
</reference>
<dbReference type="KEGG" id="pin:Ping_1538"/>
<evidence type="ECO:0000259" key="1">
    <source>
        <dbReference type="Pfam" id="PF13612"/>
    </source>
</evidence>
<dbReference type="Pfam" id="PF13612">
    <property type="entry name" value="DDE_Tnp_1_3"/>
    <property type="match status" value="1"/>
</dbReference>
<dbReference type="InterPro" id="IPR025668">
    <property type="entry name" value="Tnp_DDE_dom"/>
</dbReference>
<sequence length="144" mass="16640">MINLTDIFCDVDDFCNVFIPEWEACLISNGGIKRRRVKCMNNAEIMTIIISFHQSHYRDFKNYYLGYVARHLKEYFPSLLSYTRFIEVMPSVIIPLNTYLTTLFGKPTGIAFVDSTKFAVCHSIRAKRNKVFNGTAKHAKGKDK</sequence>
<dbReference type="AlphaFoldDB" id="A1SV32"/>
<dbReference type="EMBL" id="CP000510">
    <property type="protein sequence ID" value="ABM03347.1"/>
    <property type="molecule type" value="Genomic_DNA"/>
</dbReference>
<dbReference type="STRING" id="357804.Ping_1538"/>
<evidence type="ECO:0000313" key="2">
    <source>
        <dbReference type="EMBL" id="ABM03347.1"/>
    </source>
</evidence>
<dbReference type="HOGENOM" id="CLU_073308_8_0_6"/>
<keyword evidence="3" id="KW-1185">Reference proteome</keyword>
<accession>A1SV32</accession>
<organism evidence="2 3">
    <name type="scientific">Psychromonas ingrahamii (strain DSM 17664 / CCUG 51855 / 37)</name>
    <dbReference type="NCBI Taxonomy" id="357804"/>
    <lineage>
        <taxon>Bacteria</taxon>
        <taxon>Pseudomonadati</taxon>
        <taxon>Pseudomonadota</taxon>
        <taxon>Gammaproteobacteria</taxon>
        <taxon>Alteromonadales</taxon>
        <taxon>Psychromonadaceae</taxon>
        <taxon>Psychromonas</taxon>
    </lineage>
</organism>
<feature type="domain" description="Transposase DDE" evidence="1">
    <location>
        <begin position="105"/>
        <end position="141"/>
    </location>
</feature>
<name>A1SV32_PSYIN</name>
<dbReference type="Proteomes" id="UP000000639">
    <property type="component" value="Chromosome"/>
</dbReference>
<dbReference type="eggNOG" id="COG3039">
    <property type="taxonomic scope" value="Bacteria"/>
</dbReference>